<reference evidence="1 2" key="1">
    <citation type="submission" date="2020-08" db="EMBL/GenBank/DDBJ databases">
        <title>Genomic Encyclopedia of Type Strains, Phase III (KMG-III): the genomes of soil and plant-associated and newly described type strains.</title>
        <authorList>
            <person name="Whitman W."/>
        </authorList>
    </citation>
    <scope>NUCLEOTIDE SEQUENCE [LARGE SCALE GENOMIC DNA]</scope>
    <source>
        <strain evidence="1 2">CECT 3226</strain>
    </source>
</reference>
<name>A0A7W8BS67_9ACTN</name>
<dbReference type="Pfam" id="PF13384">
    <property type="entry name" value="HTH_23"/>
    <property type="match status" value="1"/>
</dbReference>
<sequence length="232" mass="26118">MNDQQQPRDIEGILDRAHLTSNRTAADRLAADMAALLTQYERETVARRALAGDPNPSDADPLDYVRTIADNYTRHRDLPDAESMYLELAAELTLDDARVIRLAAEAVAKATPRLIYLAAEEDGKTAAAIADELGVTESYVYRVLREQRAAESQPDGTKPWDAFWTIERWEDGRWHEFAAQSSRRMDTPATLAEYLLNREQEYAAEGARLRVRVWQFGTSETHPPLAEATTAQ</sequence>
<dbReference type="Proteomes" id="UP000568022">
    <property type="component" value="Unassembled WGS sequence"/>
</dbReference>
<accession>A0A7W8BS67</accession>
<keyword evidence="2" id="KW-1185">Reference proteome</keyword>
<proteinExistence type="predicted"/>
<protein>
    <submittedName>
        <fullName evidence="1">Uncharacterized protein</fullName>
    </submittedName>
</protein>
<gene>
    <name evidence="1" type="ORF">FHS32_005235</name>
</gene>
<evidence type="ECO:0000313" key="1">
    <source>
        <dbReference type="EMBL" id="MBB5128460.1"/>
    </source>
</evidence>
<dbReference type="EMBL" id="JACHJE010000013">
    <property type="protein sequence ID" value="MBB5128460.1"/>
    <property type="molecule type" value="Genomic_DNA"/>
</dbReference>
<comment type="caution">
    <text evidence="1">The sequence shown here is derived from an EMBL/GenBank/DDBJ whole genome shotgun (WGS) entry which is preliminary data.</text>
</comment>
<dbReference type="AlphaFoldDB" id="A0A7W8BS67"/>
<organism evidence="1 2">
    <name type="scientific">Streptomyces griseoloalbus</name>
    <dbReference type="NCBI Taxonomy" id="67303"/>
    <lineage>
        <taxon>Bacteria</taxon>
        <taxon>Bacillati</taxon>
        <taxon>Actinomycetota</taxon>
        <taxon>Actinomycetes</taxon>
        <taxon>Kitasatosporales</taxon>
        <taxon>Streptomycetaceae</taxon>
        <taxon>Streptomyces</taxon>
    </lineage>
</organism>
<evidence type="ECO:0000313" key="2">
    <source>
        <dbReference type="Proteomes" id="UP000568022"/>
    </source>
</evidence>